<organism evidence="1 2">
    <name type="scientific">Actinoalloteichus fjordicus</name>
    <dbReference type="NCBI Taxonomy" id="1612552"/>
    <lineage>
        <taxon>Bacteria</taxon>
        <taxon>Bacillati</taxon>
        <taxon>Actinomycetota</taxon>
        <taxon>Actinomycetes</taxon>
        <taxon>Pseudonocardiales</taxon>
        <taxon>Pseudonocardiaceae</taxon>
        <taxon>Actinoalloteichus</taxon>
    </lineage>
</organism>
<dbReference type="KEGG" id="acad:UA74_02125"/>
<sequence>MTGQGDFAAHRRDGEDVIKVLNGQHPAGTRFTAVAQHVGASGMNVYLSRLRAAGVTLPPGLSVESARPLAVRHLWVTGPVLLDHAGVDPSRFVDAVIEIAGWVRALDSTDARVDSNLANFCLADDRVVLVDVLPPLIPSVRPEPSNLFDVLFTALCFDTTVILDALIGYAARALLRSDISLAGHRGQDLAHQVPQEFAALVETSFPASWFQARAMLALRGLAGEAEPASVHDFFTLTSVRAFRDLSEAERADRIRQVAQTVKELVLT</sequence>
<dbReference type="Proteomes" id="UP000185511">
    <property type="component" value="Chromosome"/>
</dbReference>
<keyword evidence="2" id="KW-1185">Reference proteome</keyword>
<proteinExistence type="predicted"/>
<dbReference type="AlphaFoldDB" id="A0AAC9L9H5"/>
<name>A0AAC9L9H5_9PSEU</name>
<evidence type="ECO:0000313" key="2">
    <source>
        <dbReference type="Proteomes" id="UP000185511"/>
    </source>
</evidence>
<accession>A0AAC9L9H5</accession>
<reference evidence="2" key="1">
    <citation type="submission" date="2016-06" db="EMBL/GenBank/DDBJ databases">
        <title>Complete genome sequence of Actinoalloteichus fjordicus DSM 46855 (=ADI127-17), type strain of the new species Actinoalloteichus fjordicus.</title>
        <authorList>
            <person name="Ruckert C."/>
            <person name="Nouioui I."/>
            <person name="Willmese J."/>
            <person name="van Wezel G."/>
            <person name="Klenk H.-P."/>
            <person name="Kalinowski J."/>
            <person name="Zotchev S.B."/>
        </authorList>
    </citation>
    <scope>NUCLEOTIDE SEQUENCE [LARGE SCALE GENOMIC DNA]</scope>
    <source>
        <strain evidence="2">ADI127-7</strain>
    </source>
</reference>
<gene>
    <name evidence="1" type="ORF">UA74_02125</name>
</gene>
<dbReference type="EMBL" id="CP016076">
    <property type="protein sequence ID" value="APU12512.1"/>
    <property type="molecule type" value="Genomic_DNA"/>
</dbReference>
<evidence type="ECO:0000313" key="1">
    <source>
        <dbReference type="EMBL" id="APU12512.1"/>
    </source>
</evidence>
<protein>
    <submittedName>
        <fullName evidence="1">Uncharacterized protein</fullName>
    </submittedName>
</protein>